<name>A0ABY4FLW7_9MICO</name>
<gene>
    <name evidence="1" type="ORF">MUN78_16500</name>
</gene>
<sequence length="69" mass="7950">MAKRITSNRVRKHHPDLDELPSGSVVLDRFGHAWQVGSIYWYRAYGDDSMVSSWDLSFSGPFRVLHKGE</sequence>
<reference evidence="1 2" key="1">
    <citation type="submission" date="2022-04" db="EMBL/GenBank/DDBJ databases">
        <title>Leucobacter sp. isolated from rhizosphere of garlic.</title>
        <authorList>
            <person name="Won M."/>
            <person name="Lee C.-M."/>
            <person name="Woen H.-Y."/>
            <person name="Kwon S.-W."/>
        </authorList>
    </citation>
    <scope>NUCLEOTIDE SEQUENCE [LARGE SCALE GENOMIC DNA]</scope>
    <source>
        <strain evidence="1 2">H21R-40</strain>
    </source>
</reference>
<dbReference type="RefSeq" id="WP_244727890.1">
    <property type="nucleotide sequence ID" value="NZ_CP095045.1"/>
</dbReference>
<evidence type="ECO:0000313" key="1">
    <source>
        <dbReference type="EMBL" id="UOQ57231.1"/>
    </source>
</evidence>
<protein>
    <submittedName>
        <fullName evidence="1">Uncharacterized protein</fullName>
    </submittedName>
</protein>
<keyword evidence="2" id="KW-1185">Reference proteome</keyword>
<dbReference type="Proteomes" id="UP000831786">
    <property type="component" value="Chromosome"/>
</dbReference>
<proteinExistence type="predicted"/>
<organism evidence="1 2">
    <name type="scientific">Leucobacter allii</name>
    <dbReference type="NCBI Taxonomy" id="2932247"/>
    <lineage>
        <taxon>Bacteria</taxon>
        <taxon>Bacillati</taxon>
        <taxon>Actinomycetota</taxon>
        <taxon>Actinomycetes</taxon>
        <taxon>Micrococcales</taxon>
        <taxon>Microbacteriaceae</taxon>
        <taxon>Leucobacter</taxon>
    </lineage>
</organism>
<dbReference type="EMBL" id="CP095045">
    <property type="protein sequence ID" value="UOQ57231.1"/>
    <property type="molecule type" value="Genomic_DNA"/>
</dbReference>
<evidence type="ECO:0000313" key="2">
    <source>
        <dbReference type="Proteomes" id="UP000831786"/>
    </source>
</evidence>
<accession>A0ABY4FLW7</accession>